<dbReference type="InterPro" id="IPR000847">
    <property type="entry name" value="LysR_HTH_N"/>
</dbReference>
<name>B2IKS9_BEII9</name>
<dbReference type="SUPFAM" id="SSF46785">
    <property type="entry name" value="Winged helix' DNA-binding domain"/>
    <property type="match status" value="1"/>
</dbReference>
<sequence length="314" mass="34366">MKCIIAIMNITQKHLPGIDLDLLPVLDALLRRRNVTHAGREVGLSQPAMSRALGRLRHLFDDPLLVRQAGGFALTPKAQRLAPQVAIALEQVGALFRDAPFDPAAEQRTIRIVAADAQTLLLLPEVMRRVSREAPGIRVAVEGYSPETITHMQQGRIDFAFALASSPLPPGAESMTLGTDRLMLVTRRDHPLAAGPVSAEDYARFPHVAITIFGDGQSEIDAALAARRLSRTIALTTPYFAAALAVVAATDYVTTLSEALARRFSDTFSLVIRPSPLIAEPHSLTLVWDRIRSKDPALFWFRELVRDVAVTIYG</sequence>
<dbReference type="Gene3D" id="1.10.10.10">
    <property type="entry name" value="Winged helix-like DNA-binding domain superfamily/Winged helix DNA-binding domain"/>
    <property type="match status" value="1"/>
</dbReference>
<dbReference type="InterPro" id="IPR036388">
    <property type="entry name" value="WH-like_DNA-bd_sf"/>
</dbReference>
<feature type="domain" description="HTH lysR-type" evidence="6">
    <location>
        <begin position="18"/>
        <end position="75"/>
    </location>
</feature>
<reference evidence="8" key="1">
    <citation type="submission" date="2008-03" db="EMBL/GenBank/DDBJ databases">
        <title>Complete sequence of chromosome of Beijerinckia indica subsp. indica ATCC 9039.</title>
        <authorList>
            <consortium name="US DOE Joint Genome Institute"/>
            <person name="Copeland A."/>
            <person name="Lucas S."/>
            <person name="Lapidus A."/>
            <person name="Glavina del Rio T."/>
            <person name="Dalin E."/>
            <person name="Tice H."/>
            <person name="Bruce D."/>
            <person name="Goodwin L."/>
            <person name="Pitluck S."/>
            <person name="LaButti K."/>
            <person name="Schmutz J."/>
            <person name="Larimer F."/>
            <person name="Land M."/>
            <person name="Hauser L."/>
            <person name="Kyrpides N."/>
            <person name="Mikhailova N."/>
            <person name="Dunfield P.F."/>
            <person name="Dedysh S.N."/>
            <person name="Liesack W."/>
            <person name="Saw J.H."/>
            <person name="Alam M."/>
            <person name="Chen Y."/>
            <person name="Murrell J.C."/>
            <person name="Richardson P."/>
        </authorList>
    </citation>
    <scope>NUCLEOTIDE SEQUENCE [LARGE SCALE GENOMIC DNA]</scope>
    <source>
        <strain evidence="8">ATCC 9039 / DSM 1715 / NCIMB 8712</strain>
    </source>
</reference>
<proteinExistence type="inferred from homology"/>
<dbReference type="Pfam" id="PF03466">
    <property type="entry name" value="LysR_substrate"/>
    <property type="match status" value="1"/>
</dbReference>
<comment type="similarity">
    <text evidence="1">Belongs to the LysR transcriptional regulatory family.</text>
</comment>
<dbReference type="KEGG" id="bid:Bind_1485"/>
<protein>
    <submittedName>
        <fullName evidence="7">Transcriptional regulator, LysR family</fullName>
    </submittedName>
</protein>
<gene>
    <name evidence="7" type="ordered locus">Bind_1485</name>
</gene>
<dbReference type="Proteomes" id="UP000001695">
    <property type="component" value="Chromosome"/>
</dbReference>
<keyword evidence="2" id="KW-0536">Nodulation</keyword>
<dbReference type="PANTHER" id="PTHR30118">
    <property type="entry name" value="HTH-TYPE TRANSCRIPTIONAL REGULATOR LEUO-RELATED"/>
    <property type="match status" value="1"/>
</dbReference>
<accession>B2IKS9</accession>
<dbReference type="Gene3D" id="3.40.190.10">
    <property type="entry name" value="Periplasmic binding protein-like II"/>
    <property type="match status" value="2"/>
</dbReference>
<dbReference type="AlphaFoldDB" id="B2IKS9"/>
<evidence type="ECO:0000313" key="7">
    <source>
        <dbReference type="EMBL" id="ACB95118.1"/>
    </source>
</evidence>
<dbReference type="eggNOG" id="COG0583">
    <property type="taxonomic scope" value="Bacteria"/>
</dbReference>
<dbReference type="InterPro" id="IPR050389">
    <property type="entry name" value="LysR-type_TF"/>
</dbReference>
<keyword evidence="5" id="KW-0804">Transcription</keyword>
<evidence type="ECO:0000259" key="6">
    <source>
        <dbReference type="PROSITE" id="PS50931"/>
    </source>
</evidence>
<dbReference type="GO" id="GO:0003677">
    <property type="term" value="F:DNA binding"/>
    <property type="evidence" value="ECO:0007669"/>
    <property type="project" value="UniProtKB-KW"/>
</dbReference>
<dbReference type="InterPro" id="IPR005119">
    <property type="entry name" value="LysR_subst-bd"/>
</dbReference>
<dbReference type="Pfam" id="PF00126">
    <property type="entry name" value="HTH_1"/>
    <property type="match status" value="1"/>
</dbReference>
<dbReference type="EMBL" id="CP001016">
    <property type="protein sequence ID" value="ACB95118.1"/>
    <property type="molecule type" value="Genomic_DNA"/>
</dbReference>
<dbReference type="RefSeq" id="WP_012384475.1">
    <property type="nucleotide sequence ID" value="NC_010581.1"/>
</dbReference>
<evidence type="ECO:0000256" key="4">
    <source>
        <dbReference type="ARBA" id="ARBA00023125"/>
    </source>
</evidence>
<dbReference type="PROSITE" id="PS50931">
    <property type="entry name" value="HTH_LYSR"/>
    <property type="match status" value="1"/>
</dbReference>
<evidence type="ECO:0000256" key="3">
    <source>
        <dbReference type="ARBA" id="ARBA00023015"/>
    </source>
</evidence>
<dbReference type="PANTHER" id="PTHR30118:SF15">
    <property type="entry name" value="TRANSCRIPTIONAL REGULATORY PROTEIN"/>
    <property type="match status" value="1"/>
</dbReference>
<reference evidence="7 8" key="2">
    <citation type="journal article" date="2010" name="J. Bacteriol.">
        <title>Complete genome sequence of Beijerinckia indica subsp. indica.</title>
        <authorList>
            <person name="Tamas I."/>
            <person name="Dedysh S.N."/>
            <person name="Liesack W."/>
            <person name="Stott M.B."/>
            <person name="Alam M."/>
            <person name="Murrell J.C."/>
            <person name="Dunfield P.F."/>
        </authorList>
    </citation>
    <scope>NUCLEOTIDE SEQUENCE [LARGE SCALE GENOMIC DNA]</scope>
    <source>
        <strain evidence="8">ATCC 9039 / DSM 1715 / NCIMB 8712</strain>
    </source>
</reference>
<evidence type="ECO:0000256" key="1">
    <source>
        <dbReference type="ARBA" id="ARBA00009437"/>
    </source>
</evidence>
<evidence type="ECO:0000313" key="8">
    <source>
        <dbReference type="Proteomes" id="UP000001695"/>
    </source>
</evidence>
<dbReference type="SUPFAM" id="SSF53850">
    <property type="entry name" value="Periplasmic binding protein-like II"/>
    <property type="match status" value="1"/>
</dbReference>
<dbReference type="InterPro" id="IPR036390">
    <property type="entry name" value="WH_DNA-bd_sf"/>
</dbReference>
<dbReference type="InterPro" id="IPR037402">
    <property type="entry name" value="YidZ_PBP2"/>
</dbReference>
<keyword evidence="3" id="KW-0805">Transcription regulation</keyword>
<evidence type="ECO:0000256" key="2">
    <source>
        <dbReference type="ARBA" id="ARBA00022458"/>
    </source>
</evidence>
<dbReference type="CDD" id="cd08417">
    <property type="entry name" value="PBP2_Nitroaromatics_like"/>
    <property type="match status" value="1"/>
</dbReference>
<dbReference type="HOGENOM" id="CLU_039613_39_0_5"/>
<organism evidence="7 8">
    <name type="scientific">Beijerinckia indica subsp. indica (strain ATCC 9039 / DSM 1715 / NCIMB 8712)</name>
    <dbReference type="NCBI Taxonomy" id="395963"/>
    <lineage>
        <taxon>Bacteria</taxon>
        <taxon>Pseudomonadati</taxon>
        <taxon>Pseudomonadota</taxon>
        <taxon>Alphaproteobacteria</taxon>
        <taxon>Hyphomicrobiales</taxon>
        <taxon>Beijerinckiaceae</taxon>
        <taxon>Beijerinckia</taxon>
    </lineage>
</organism>
<keyword evidence="8" id="KW-1185">Reference proteome</keyword>
<keyword evidence="4" id="KW-0238">DNA-binding</keyword>
<evidence type="ECO:0000256" key="5">
    <source>
        <dbReference type="ARBA" id="ARBA00023163"/>
    </source>
</evidence>
<dbReference type="GO" id="GO:0003700">
    <property type="term" value="F:DNA-binding transcription factor activity"/>
    <property type="evidence" value="ECO:0007669"/>
    <property type="project" value="InterPro"/>
</dbReference>